<evidence type="ECO:0000313" key="1">
    <source>
        <dbReference type="EMBL" id="KAI5679593.1"/>
    </source>
</evidence>
<gene>
    <name evidence="1" type="ORF">M9H77_00820</name>
</gene>
<dbReference type="EMBL" id="CM044701">
    <property type="protein sequence ID" value="KAI5679593.1"/>
    <property type="molecule type" value="Genomic_DNA"/>
</dbReference>
<dbReference type="Proteomes" id="UP001060085">
    <property type="component" value="Linkage Group LG01"/>
</dbReference>
<evidence type="ECO:0000313" key="2">
    <source>
        <dbReference type="Proteomes" id="UP001060085"/>
    </source>
</evidence>
<name>A0ACC0C471_CATRO</name>
<accession>A0ACC0C471</accession>
<reference evidence="2" key="1">
    <citation type="journal article" date="2023" name="Nat. Plants">
        <title>Single-cell RNA sequencing provides a high-resolution roadmap for understanding the multicellular compartmentation of specialized metabolism.</title>
        <authorList>
            <person name="Sun S."/>
            <person name="Shen X."/>
            <person name="Li Y."/>
            <person name="Li Y."/>
            <person name="Wang S."/>
            <person name="Li R."/>
            <person name="Zhang H."/>
            <person name="Shen G."/>
            <person name="Guo B."/>
            <person name="Wei J."/>
            <person name="Xu J."/>
            <person name="St-Pierre B."/>
            <person name="Chen S."/>
            <person name="Sun C."/>
        </authorList>
    </citation>
    <scope>NUCLEOTIDE SEQUENCE [LARGE SCALE GENOMIC DNA]</scope>
</reference>
<protein>
    <submittedName>
        <fullName evidence="1">Uncharacterized protein</fullName>
    </submittedName>
</protein>
<comment type="caution">
    <text evidence="1">The sequence shown here is derived from an EMBL/GenBank/DDBJ whole genome shotgun (WGS) entry which is preliminary data.</text>
</comment>
<keyword evidence="2" id="KW-1185">Reference proteome</keyword>
<sequence>MGCFAWLLHLHTKANNTNKVESSQSTFGQFNFGELTIATANFSESNVLGKGGFGKVYKGCLSFGESVAIKVLFHGGQQGSEEFVNEVEMLRMLQHPNLVKLIGYCAEGHHKLLVYEFMSGGSLADHLFGGRHERKSLDWERRIGISIGVAKGLQYLHCRDPPIIHRDIKSSNILLDEDFQPKLGDFGIAKFGPCGDKSHVSTRVVGTHGYCAPDYFATGKLNFKSDVYCFGVLLLELITGRSALDKSRPPEERDLVTWVKSVLKGKKRMMPLPQLEMELIDPSLEGCFPKRQALRLLTIAEKCLYSNPNKRPEINHVVDALEYLQASSHSNTL</sequence>
<proteinExistence type="predicted"/>
<organism evidence="1 2">
    <name type="scientific">Catharanthus roseus</name>
    <name type="common">Madagascar periwinkle</name>
    <name type="synonym">Vinca rosea</name>
    <dbReference type="NCBI Taxonomy" id="4058"/>
    <lineage>
        <taxon>Eukaryota</taxon>
        <taxon>Viridiplantae</taxon>
        <taxon>Streptophyta</taxon>
        <taxon>Embryophyta</taxon>
        <taxon>Tracheophyta</taxon>
        <taxon>Spermatophyta</taxon>
        <taxon>Magnoliopsida</taxon>
        <taxon>eudicotyledons</taxon>
        <taxon>Gunneridae</taxon>
        <taxon>Pentapetalae</taxon>
        <taxon>asterids</taxon>
        <taxon>lamiids</taxon>
        <taxon>Gentianales</taxon>
        <taxon>Apocynaceae</taxon>
        <taxon>Rauvolfioideae</taxon>
        <taxon>Vinceae</taxon>
        <taxon>Catharanthinae</taxon>
        <taxon>Catharanthus</taxon>
    </lineage>
</organism>